<dbReference type="Gene3D" id="3.40.50.1460">
    <property type="match status" value="1"/>
</dbReference>
<dbReference type="PANTHER" id="PTHR48104:SF30">
    <property type="entry name" value="METACASPASE-1"/>
    <property type="match status" value="1"/>
</dbReference>
<sequence>MAPLCRAGATPAGQRRGCRARLYHHPAPDGSGGEIGRARARAVRLHQFGQSGHPAGNAMKRLILAALLAAVAAPANAEIRAVFVGIDKYRFSRANPETPEANFRDLSGAVRDVGTIKDALRRAYALDLDRELPGQCESANQVSITLTDYCATKAAILQAWNRQIDASRPGDTVILYYAGHGSRFIEATGSEQASGFNSTIMATDAREPGALAPADILDREIRPIIDRATAAGVRVVTIFDSCNSGTATRNLDAEARTAPPLLVARVEPSAPPASTGNLGAYRVHLAAAEDGQEAFETGGVGKRGGVFTAALAKALVSQPGSSFADLAVAAREGMLAAGQTRQTPHAEGALRATLGGDEVRVPIFDAVRGRDGVNIIGGSLTGITAGSTFVLYPSVSAALPGTTQPLATGMATVVEPGRTQLQLDNPVDLPGRLVARELVHRFETTVPIAVRGSDPALDAALAGIAHARIAPRPQIVVVPGPEVTQLLSPRGTVLARLPTPSDPAFAFLLDRALGKVARVNALTALAGRPQSGQAELCIQNMHPDYQPEVCPKAPNGVRQLALNQPALIVGKNSAAEQRYLYVLGIDPEFGITLLLPPNGALDDPIGAGNILVVPEGQNISPDAPGSYRFVTLSTNARIPAQALEQTGLATVDREVCLTRLSRQACADAARARDPALVWVSAWAATLTLAEVK</sequence>
<dbReference type="PANTHER" id="PTHR48104">
    <property type="entry name" value="METACASPASE-4"/>
    <property type="match status" value="1"/>
</dbReference>
<dbReference type="GO" id="GO:0005737">
    <property type="term" value="C:cytoplasm"/>
    <property type="evidence" value="ECO:0007669"/>
    <property type="project" value="TreeGrafter"/>
</dbReference>
<gene>
    <name evidence="2" type="ORF">FRF71_10185</name>
</gene>
<dbReference type="GO" id="GO:0006508">
    <property type="term" value="P:proteolysis"/>
    <property type="evidence" value="ECO:0007669"/>
    <property type="project" value="InterPro"/>
</dbReference>
<protein>
    <submittedName>
        <fullName evidence="2">Caspase family protein</fullName>
    </submittedName>
</protein>
<dbReference type="InterPro" id="IPR050452">
    <property type="entry name" value="Metacaspase"/>
</dbReference>
<dbReference type="AlphaFoldDB" id="A0A5B8S4X6"/>
<evidence type="ECO:0000259" key="1">
    <source>
        <dbReference type="Pfam" id="PF00656"/>
    </source>
</evidence>
<dbReference type="KEGG" id="ngf:FRF71_10185"/>
<proteinExistence type="predicted"/>
<evidence type="ECO:0000313" key="3">
    <source>
        <dbReference type="Proteomes" id="UP000321172"/>
    </source>
</evidence>
<name>A0A5B8S4X6_9SPHN</name>
<dbReference type="GO" id="GO:0004197">
    <property type="term" value="F:cysteine-type endopeptidase activity"/>
    <property type="evidence" value="ECO:0007669"/>
    <property type="project" value="InterPro"/>
</dbReference>
<feature type="domain" description="Peptidase C14 caspase" evidence="1">
    <location>
        <begin position="81"/>
        <end position="347"/>
    </location>
</feature>
<dbReference type="OrthoDB" id="5489622at2"/>
<accession>A0A5B8S4X6</accession>
<dbReference type="EMBL" id="CP042345">
    <property type="protein sequence ID" value="QEA16470.1"/>
    <property type="molecule type" value="Genomic_DNA"/>
</dbReference>
<keyword evidence="3" id="KW-1185">Reference proteome</keyword>
<dbReference type="InterPro" id="IPR029030">
    <property type="entry name" value="Caspase-like_dom_sf"/>
</dbReference>
<dbReference type="Proteomes" id="UP000321172">
    <property type="component" value="Chromosome"/>
</dbReference>
<organism evidence="2 3">
    <name type="scientific">Novosphingobium ginsenosidimutans</name>
    <dbReference type="NCBI Taxonomy" id="1176536"/>
    <lineage>
        <taxon>Bacteria</taxon>
        <taxon>Pseudomonadati</taxon>
        <taxon>Pseudomonadota</taxon>
        <taxon>Alphaproteobacteria</taxon>
        <taxon>Sphingomonadales</taxon>
        <taxon>Sphingomonadaceae</taxon>
        <taxon>Novosphingobium</taxon>
    </lineage>
</organism>
<dbReference type="SUPFAM" id="SSF52129">
    <property type="entry name" value="Caspase-like"/>
    <property type="match status" value="1"/>
</dbReference>
<dbReference type="Pfam" id="PF00656">
    <property type="entry name" value="Peptidase_C14"/>
    <property type="match status" value="1"/>
</dbReference>
<evidence type="ECO:0000313" key="2">
    <source>
        <dbReference type="EMBL" id="QEA16470.1"/>
    </source>
</evidence>
<reference evidence="2 3" key="1">
    <citation type="journal article" date="2013" name="J. Microbiol. Biotechnol.">
        <title>Novosphingobium ginsenosidimutans sp. nov., with the ability to convert ginsenoside.</title>
        <authorList>
            <person name="Kim J.K."/>
            <person name="He D."/>
            <person name="Liu Q.M."/>
            <person name="Park H.Y."/>
            <person name="Jung M.S."/>
            <person name="Yoon M.H."/>
            <person name="Kim S.C."/>
            <person name="Im W.T."/>
        </authorList>
    </citation>
    <scope>NUCLEOTIDE SEQUENCE [LARGE SCALE GENOMIC DNA]</scope>
    <source>
        <strain evidence="2 3">FW-6</strain>
    </source>
</reference>
<dbReference type="InterPro" id="IPR011600">
    <property type="entry name" value="Pept_C14_caspase"/>
</dbReference>